<dbReference type="OrthoDB" id="25308at2759"/>
<proteinExistence type="predicted"/>
<evidence type="ECO:0000313" key="2">
    <source>
        <dbReference type="EMBL" id="RLN38783.1"/>
    </source>
</evidence>
<gene>
    <name evidence="2" type="ORF">C2845_PM01G29830</name>
</gene>
<dbReference type="InterPro" id="IPR041429">
    <property type="entry name" value="ITPK1_N"/>
</dbReference>
<protein>
    <recommendedName>
        <fullName evidence="1">Inositol-tetrakisphosphate 1-kinase N-terminal domain-containing protein</fullName>
    </recommendedName>
</protein>
<organism evidence="2 3">
    <name type="scientific">Panicum miliaceum</name>
    <name type="common">Proso millet</name>
    <name type="synonym">Broomcorn millet</name>
    <dbReference type="NCBI Taxonomy" id="4540"/>
    <lineage>
        <taxon>Eukaryota</taxon>
        <taxon>Viridiplantae</taxon>
        <taxon>Streptophyta</taxon>
        <taxon>Embryophyta</taxon>
        <taxon>Tracheophyta</taxon>
        <taxon>Spermatophyta</taxon>
        <taxon>Magnoliopsida</taxon>
        <taxon>Liliopsida</taxon>
        <taxon>Poales</taxon>
        <taxon>Poaceae</taxon>
        <taxon>PACMAD clade</taxon>
        <taxon>Panicoideae</taxon>
        <taxon>Panicodae</taxon>
        <taxon>Paniceae</taxon>
        <taxon>Panicinae</taxon>
        <taxon>Panicum</taxon>
        <taxon>Panicum sect. Panicum</taxon>
    </lineage>
</organism>
<dbReference type="Proteomes" id="UP000275267">
    <property type="component" value="Unassembled WGS sequence"/>
</dbReference>
<dbReference type="STRING" id="4540.A0A3L6TEK2"/>
<keyword evidence="3" id="KW-1185">Reference proteome</keyword>
<reference evidence="3" key="1">
    <citation type="journal article" date="2019" name="Nat. Commun.">
        <title>The genome of broomcorn millet.</title>
        <authorList>
            <person name="Zou C."/>
            <person name="Miki D."/>
            <person name="Li D."/>
            <person name="Tang Q."/>
            <person name="Xiao L."/>
            <person name="Rajput S."/>
            <person name="Deng P."/>
            <person name="Jia W."/>
            <person name="Huang R."/>
            <person name="Zhang M."/>
            <person name="Sun Y."/>
            <person name="Hu J."/>
            <person name="Fu X."/>
            <person name="Schnable P.S."/>
            <person name="Li F."/>
            <person name="Zhang H."/>
            <person name="Feng B."/>
            <person name="Zhu X."/>
            <person name="Liu R."/>
            <person name="Schnable J.C."/>
            <person name="Zhu J.-K."/>
            <person name="Zhang H."/>
        </authorList>
    </citation>
    <scope>NUCLEOTIDE SEQUENCE [LARGE SCALE GENOMIC DNA]</scope>
</reference>
<dbReference type="AlphaFoldDB" id="A0A3L6TEK2"/>
<evidence type="ECO:0000313" key="3">
    <source>
        <dbReference type="Proteomes" id="UP000275267"/>
    </source>
</evidence>
<comment type="caution">
    <text evidence="2">The sequence shown here is derived from an EMBL/GenBank/DDBJ whole genome shotgun (WGS) entry which is preliminary data.</text>
</comment>
<feature type="domain" description="Inositol-tetrakisphosphate 1-kinase N-terminal" evidence="1">
    <location>
        <begin position="37"/>
        <end position="61"/>
    </location>
</feature>
<dbReference type="EMBL" id="PQIB02000001">
    <property type="protein sequence ID" value="RLN38783.1"/>
    <property type="molecule type" value="Genomic_DNA"/>
</dbReference>
<sequence length="88" mass="9096">MVSGGCVGAEVEVDPEAAAAAAERDEAVAPAPARELVVGYALTSKKAKSFLQPKLRGLASQVEAGPVPSDAGLIFQQQLRKDFCLNAN</sequence>
<name>A0A3L6TEK2_PANMI</name>
<accession>A0A3L6TEK2</accession>
<dbReference type="Pfam" id="PF17927">
    <property type="entry name" value="Ins134_P3_kin_N"/>
    <property type="match status" value="1"/>
</dbReference>
<evidence type="ECO:0000259" key="1">
    <source>
        <dbReference type="Pfam" id="PF17927"/>
    </source>
</evidence>